<reference evidence="10 11" key="1">
    <citation type="journal article" date="2020" name="Microbiol. Resour. Announc.">
        <title>Draft Genome Sequence of a Cladosporium Species Isolated from the Mesophotic Ascidian Didemnum maculosum.</title>
        <authorList>
            <person name="Gioti A."/>
            <person name="Siaperas R."/>
            <person name="Nikolaivits E."/>
            <person name="Le Goff G."/>
            <person name="Ouazzani J."/>
            <person name="Kotoulas G."/>
            <person name="Topakas E."/>
        </authorList>
    </citation>
    <scope>NUCLEOTIDE SEQUENCE [LARGE SCALE GENOMIC DNA]</scope>
    <source>
        <strain evidence="10 11">TM138-S3</strain>
    </source>
</reference>
<comment type="function">
    <text evidence="6">Accessory subunit of the DNA polymerase alpha complex (also known as the alpha DNA polymerase-primase complex) which plays an essential role in the initiation of DNA synthesis.</text>
</comment>
<gene>
    <name evidence="10" type="ORF">WHR41_01090</name>
</gene>
<protein>
    <recommendedName>
        <fullName evidence="3 6">DNA polymerase alpha subunit B</fullName>
    </recommendedName>
</protein>
<organism evidence="10 11">
    <name type="scientific">Cladosporium halotolerans</name>
    <dbReference type="NCBI Taxonomy" id="1052096"/>
    <lineage>
        <taxon>Eukaryota</taxon>
        <taxon>Fungi</taxon>
        <taxon>Dikarya</taxon>
        <taxon>Ascomycota</taxon>
        <taxon>Pezizomycotina</taxon>
        <taxon>Dothideomycetes</taxon>
        <taxon>Dothideomycetidae</taxon>
        <taxon>Cladosporiales</taxon>
        <taxon>Cladosporiaceae</taxon>
        <taxon>Cladosporium</taxon>
    </lineage>
</organism>
<dbReference type="PIRSF" id="PIRSF018300">
    <property type="entry name" value="DNA_pol_alph_2"/>
    <property type="match status" value="1"/>
</dbReference>
<feature type="domain" description="DNA polymerase alpha subunit B OB" evidence="9">
    <location>
        <begin position="217"/>
        <end position="325"/>
    </location>
</feature>
<name>A0AB34L1T1_9PEZI</name>
<keyword evidence="5 6" id="KW-0539">Nucleus</keyword>
<evidence type="ECO:0000256" key="2">
    <source>
        <dbReference type="ARBA" id="ARBA00007299"/>
    </source>
</evidence>
<dbReference type="InterPro" id="IPR007185">
    <property type="entry name" value="DNA_pol_a/d/e_bsu"/>
</dbReference>
<dbReference type="FunFam" id="3.60.21.60:FF:000005">
    <property type="entry name" value="DNA polymerase alpha subunit B"/>
    <property type="match status" value="1"/>
</dbReference>
<comment type="caution">
    <text evidence="10">The sequence shown here is derived from an EMBL/GenBank/DDBJ whole genome shotgun (WGS) entry which is preliminary data.</text>
</comment>
<evidence type="ECO:0000259" key="9">
    <source>
        <dbReference type="Pfam" id="PF22062"/>
    </source>
</evidence>
<dbReference type="Gene3D" id="3.60.21.60">
    <property type="match status" value="2"/>
</dbReference>
<feature type="domain" description="DNA polymerase alpha/delta/epsilon subunit B" evidence="8">
    <location>
        <begin position="358"/>
        <end position="608"/>
    </location>
</feature>
<feature type="region of interest" description="Disordered" evidence="7">
    <location>
        <begin position="75"/>
        <end position="159"/>
    </location>
</feature>
<evidence type="ECO:0000259" key="8">
    <source>
        <dbReference type="Pfam" id="PF04042"/>
    </source>
</evidence>
<sequence>MADTETQIRELFASSNPNITQDVLHELLSITRLLSIDPQELFYKWESYVLKMGTENTKLEYKTVKDFKKDLQDTLERETRSKGQHAAPRKTMAATPRAGVSGGDMFDMLGGVVSTTPRSVGSAKRKPGEAQTPVSKAAKNGIHSSPTPIPTRDGTSTTASFADRQNAGHIMETLNAHIPAASTPEVQHTEVRVKLKANTELSKFAYKPMAMQLSSASEILDDRIDTFTELVQEHHKLPDSAFGNPAAQSSSEIVAVGRIACDQPNGKLNAASVVLETSRRMGAGMRVPLKFENGIGYDLFPGKIVALRGTNVSGEYFAVSETLPLPLLSPAASTPTELEIHNERLTDASGEMRPLSYIIAGGPYTPETDLSFEAFHSLLSQAATQRPDVLIMTGPFLDLEHPLLASGDLEDHLPPGTKLNPDTATLLDVFKALIAVPIQRLVQSHPTITIVMVPSLRDVISKHVSFPQDRLHRPSLGLPKQCQIVTNPVTLSFNEVVFGIGSQDILSELRRENVYAPGKSGASFNEDLLARLSGHLIDQRHYFPVFPAQGQDSMPKLAPIPGEVPAPGQDERQPIGASLDIAYLKLAEWLTVRPDVLILPSTLTPFAKVVDSVLCINPGTLSKRRGPGTFAAMNLTTRTITSDEEREAEVLGHNVFERARVDVTRI</sequence>
<dbReference type="GeneID" id="96002534"/>
<evidence type="ECO:0000256" key="5">
    <source>
        <dbReference type="ARBA" id="ARBA00023242"/>
    </source>
</evidence>
<dbReference type="RefSeq" id="XP_069233246.1">
    <property type="nucleotide sequence ID" value="XM_069369696.1"/>
</dbReference>
<evidence type="ECO:0000256" key="3">
    <source>
        <dbReference type="ARBA" id="ARBA00018596"/>
    </source>
</evidence>
<dbReference type="InterPro" id="IPR054300">
    <property type="entry name" value="OB_DPOA2"/>
</dbReference>
<dbReference type="PANTHER" id="PTHR23061:SF12">
    <property type="entry name" value="DNA POLYMERASE ALPHA SUBUNIT B"/>
    <property type="match status" value="1"/>
</dbReference>
<dbReference type="GO" id="GO:0005658">
    <property type="term" value="C:alpha DNA polymerase:primase complex"/>
    <property type="evidence" value="ECO:0007669"/>
    <property type="project" value="TreeGrafter"/>
</dbReference>
<comment type="similarity">
    <text evidence="2 6">Belongs to the DNA polymerase alpha subunit B family.</text>
</comment>
<dbReference type="Pfam" id="PF04042">
    <property type="entry name" value="DNA_pol_E_B"/>
    <property type="match status" value="1"/>
</dbReference>
<comment type="subcellular location">
    <subcellularLocation>
        <location evidence="1 6">Nucleus</location>
    </subcellularLocation>
</comment>
<keyword evidence="11" id="KW-1185">Reference proteome</keyword>
<dbReference type="PANTHER" id="PTHR23061">
    <property type="entry name" value="DNA POLYMERASE 2 ALPHA 70 KDA SUBUNIT"/>
    <property type="match status" value="1"/>
</dbReference>
<evidence type="ECO:0000256" key="6">
    <source>
        <dbReference type="PIRNR" id="PIRNR018300"/>
    </source>
</evidence>
<dbReference type="EMBL" id="JAAQHG020000003">
    <property type="protein sequence ID" value="KAL1590141.1"/>
    <property type="molecule type" value="Genomic_DNA"/>
</dbReference>
<evidence type="ECO:0000256" key="7">
    <source>
        <dbReference type="SAM" id="MobiDB-lite"/>
    </source>
</evidence>
<keyword evidence="4 6" id="KW-0235">DNA replication</keyword>
<dbReference type="Pfam" id="PF22062">
    <property type="entry name" value="OB_DPOA2"/>
    <property type="match status" value="1"/>
</dbReference>
<dbReference type="Proteomes" id="UP000803884">
    <property type="component" value="Unassembled WGS sequence"/>
</dbReference>
<dbReference type="AlphaFoldDB" id="A0AB34L1T1"/>
<proteinExistence type="inferred from homology"/>
<evidence type="ECO:0000256" key="4">
    <source>
        <dbReference type="ARBA" id="ARBA00022705"/>
    </source>
</evidence>
<dbReference type="GO" id="GO:0006270">
    <property type="term" value="P:DNA replication initiation"/>
    <property type="evidence" value="ECO:0007669"/>
    <property type="project" value="TreeGrafter"/>
</dbReference>
<evidence type="ECO:0000256" key="1">
    <source>
        <dbReference type="ARBA" id="ARBA00004123"/>
    </source>
</evidence>
<dbReference type="GO" id="GO:0003677">
    <property type="term" value="F:DNA binding"/>
    <property type="evidence" value="ECO:0007669"/>
    <property type="project" value="InterPro"/>
</dbReference>
<dbReference type="InterPro" id="IPR016722">
    <property type="entry name" value="DNA_pol_alpha_bsu"/>
</dbReference>
<evidence type="ECO:0000313" key="11">
    <source>
        <dbReference type="Proteomes" id="UP000803884"/>
    </source>
</evidence>
<accession>A0AB34L1T1</accession>
<evidence type="ECO:0000313" key="10">
    <source>
        <dbReference type="EMBL" id="KAL1590141.1"/>
    </source>
</evidence>